<proteinExistence type="predicted"/>
<dbReference type="EMBL" id="JAYRBN010000057">
    <property type="protein sequence ID" value="KAL2742564.1"/>
    <property type="molecule type" value="Genomic_DNA"/>
</dbReference>
<evidence type="ECO:0000313" key="2">
    <source>
        <dbReference type="Proteomes" id="UP001607303"/>
    </source>
</evidence>
<gene>
    <name evidence="1" type="ORF">V1477_009165</name>
</gene>
<reference evidence="1 2" key="1">
    <citation type="journal article" date="2024" name="Ann. Entomol. Soc. Am.">
        <title>Genomic analyses of the southern and eastern yellowjacket wasps (Hymenoptera: Vespidae) reveal evolutionary signatures of social life.</title>
        <authorList>
            <person name="Catto M.A."/>
            <person name="Caine P.B."/>
            <person name="Orr S.E."/>
            <person name="Hunt B.G."/>
            <person name="Goodisman M.A.D."/>
        </authorList>
    </citation>
    <scope>NUCLEOTIDE SEQUENCE [LARGE SCALE GENOMIC DNA]</scope>
    <source>
        <strain evidence="1">232</strain>
        <tissue evidence="1">Head and thorax</tissue>
    </source>
</reference>
<dbReference type="Proteomes" id="UP001607303">
    <property type="component" value="Unassembled WGS sequence"/>
</dbReference>
<keyword evidence="2" id="KW-1185">Reference proteome</keyword>
<evidence type="ECO:0000313" key="1">
    <source>
        <dbReference type="EMBL" id="KAL2742564.1"/>
    </source>
</evidence>
<sequence length="178" mass="20236">MVLRLPRDYPSLLRYDGNEKIRPGGSRESTNWVLVYYLHQSLTSELFVKVPHSGTRIIGPELARADYFIPVDLMGARGHKGLAYSRCVLCLREVGSSLLNQDIKLFVLRRFKSLPRLDDAQTRYIRGRIKAKRKREEETRWRVENDYAPSEMLALAATDGVSCGVVLGSGGSRIRLLE</sequence>
<comment type="caution">
    <text evidence="1">The sequence shown here is derived from an EMBL/GenBank/DDBJ whole genome shotgun (WGS) entry which is preliminary data.</text>
</comment>
<protein>
    <submittedName>
        <fullName evidence="1">Uncharacterized protein</fullName>
    </submittedName>
</protein>
<name>A0ABD2CC90_VESMC</name>
<accession>A0ABD2CC90</accession>
<dbReference type="AlphaFoldDB" id="A0ABD2CC90"/>
<organism evidence="1 2">
    <name type="scientific">Vespula maculifrons</name>
    <name type="common">Eastern yellow jacket</name>
    <name type="synonym">Wasp</name>
    <dbReference type="NCBI Taxonomy" id="7453"/>
    <lineage>
        <taxon>Eukaryota</taxon>
        <taxon>Metazoa</taxon>
        <taxon>Ecdysozoa</taxon>
        <taxon>Arthropoda</taxon>
        <taxon>Hexapoda</taxon>
        <taxon>Insecta</taxon>
        <taxon>Pterygota</taxon>
        <taxon>Neoptera</taxon>
        <taxon>Endopterygota</taxon>
        <taxon>Hymenoptera</taxon>
        <taxon>Apocrita</taxon>
        <taxon>Aculeata</taxon>
        <taxon>Vespoidea</taxon>
        <taxon>Vespidae</taxon>
        <taxon>Vespinae</taxon>
        <taxon>Vespula</taxon>
    </lineage>
</organism>